<keyword evidence="1" id="KW-0472">Membrane</keyword>
<organism evidence="2 3">
    <name type="scientific">Metabacillus endolithicus</name>
    <dbReference type="NCBI Taxonomy" id="1535204"/>
    <lineage>
        <taxon>Bacteria</taxon>
        <taxon>Bacillati</taxon>
        <taxon>Bacillota</taxon>
        <taxon>Bacilli</taxon>
        <taxon>Bacillales</taxon>
        <taxon>Bacillaceae</taxon>
        <taxon>Metabacillus</taxon>
    </lineage>
</organism>
<protein>
    <submittedName>
        <fullName evidence="2">DUF2759 domain-containing protein</fullName>
    </submittedName>
</protein>
<evidence type="ECO:0000313" key="3">
    <source>
        <dbReference type="Proteomes" id="UP001597318"/>
    </source>
</evidence>
<name>A0ABW5BWF2_9BACI</name>
<dbReference type="Proteomes" id="UP001597318">
    <property type="component" value="Unassembled WGS sequence"/>
</dbReference>
<keyword evidence="1" id="KW-1133">Transmembrane helix</keyword>
<dbReference type="InterPro" id="IPR024490">
    <property type="entry name" value="DUF2759"/>
</dbReference>
<dbReference type="Pfam" id="PF10958">
    <property type="entry name" value="DUF2759"/>
    <property type="match status" value="1"/>
</dbReference>
<proteinExistence type="predicted"/>
<sequence length="57" mass="6179">MGLVIIFALVTILGIFGLIRSLKDKNLLGAAFAFGTLAVFGWFAVMTFIHHGYPTAH</sequence>
<reference evidence="3" key="1">
    <citation type="journal article" date="2019" name="Int. J. Syst. Evol. Microbiol.">
        <title>The Global Catalogue of Microorganisms (GCM) 10K type strain sequencing project: providing services to taxonomists for standard genome sequencing and annotation.</title>
        <authorList>
            <consortium name="The Broad Institute Genomics Platform"/>
            <consortium name="The Broad Institute Genome Sequencing Center for Infectious Disease"/>
            <person name="Wu L."/>
            <person name="Ma J."/>
        </authorList>
    </citation>
    <scope>NUCLEOTIDE SEQUENCE [LARGE SCALE GENOMIC DNA]</scope>
    <source>
        <strain evidence="3">CGMCC 1.15474</strain>
    </source>
</reference>
<evidence type="ECO:0000313" key="2">
    <source>
        <dbReference type="EMBL" id="MFD2213974.1"/>
    </source>
</evidence>
<keyword evidence="1" id="KW-0812">Transmembrane</keyword>
<keyword evidence="3" id="KW-1185">Reference proteome</keyword>
<accession>A0ABW5BWF2</accession>
<evidence type="ECO:0000256" key="1">
    <source>
        <dbReference type="SAM" id="Phobius"/>
    </source>
</evidence>
<feature type="transmembrane region" description="Helical" evidence="1">
    <location>
        <begin position="27"/>
        <end position="49"/>
    </location>
</feature>
<gene>
    <name evidence="2" type="ORF">ACFSKK_09810</name>
</gene>
<comment type="caution">
    <text evidence="2">The sequence shown here is derived from an EMBL/GenBank/DDBJ whole genome shotgun (WGS) entry which is preliminary data.</text>
</comment>
<dbReference type="RefSeq" id="WP_098799532.1">
    <property type="nucleotide sequence ID" value="NZ_JBHUIK010000002.1"/>
</dbReference>
<dbReference type="EMBL" id="JBHUIK010000002">
    <property type="protein sequence ID" value="MFD2213974.1"/>
    <property type="molecule type" value="Genomic_DNA"/>
</dbReference>